<dbReference type="AlphaFoldDB" id="G7W675"/>
<feature type="chain" id="PRO_5027138999" description="Phosphate-binding protein" evidence="10">
    <location>
        <begin position="29"/>
        <end position="304"/>
    </location>
</feature>
<name>G7W675_DESOD</name>
<evidence type="ECO:0000256" key="1">
    <source>
        <dbReference type="ARBA" id="ARBA00002841"/>
    </source>
</evidence>
<evidence type="ECO:0000256" key="3">
    <source>
        <dbReference type="ARBA" id="ARBA00008725"/>
    </source>
</evidence>
<evidence type="ECO:0000256" key="6">
    <source>
        <dbReference type="ARBA" id="ARBA00022592"/>
    </source>
</evidence>
<dbReference type="InterPro" id="IPR011862">
    <property type="entry name" value="Phos-bd"/>
</dbReference>
<dbReference type="PANTHER" id="PTHR30570:SF1">
    <property type="entry name" value="PHOSPHATE-BINDING PROTEIN PSTS"/>
    <property type="match status" value="1"/>
</dbReference>
<feature type="signal peptide" evidence="10">
    <location>
        <begin position="1"/>
        <end position="28"/>
    </location>
</feature>
<evidence type="ECO:0000256" key="4">
    <source>
        <dbReference type="ARBA" id="ARBA00011529"/>
    </source>
</evidence>
<dbReference type="GO" id="GO:0006817">
    <property type="term" value="P:phosphate ion transport"/>
    <property type="evidence" value="ECO:0007669"/>
    <property type="project" value="UniProtKB-UniRule"/>
</dbReference>
<comment type="similarity">
    <text evidence="3 10">Belongs to the PstS family.</text>
</comment>
<evidence type="ECO:0000313" key="12">
    <source>
        <dbReference type="EMBL" id="AET67737.1"/>
    </source>
</evidence>
<dbReference type="NCBIfam" id="TIGR02136">
    <property type="entry name" value="ptsS_2"/>
    <property type="match status" value="1"/>
</dbReference>
<dbReference type="STRING" id="768706.Desor_2131"/>
<dbReference type="PANTHER" id="PTHR30570">
    <property type="entry name" value="PERIPLASMIC PHOSPHATE BINDING COMPONENT OF PHOSPHATE ABC TRANSPORTER"/>
    <property type="match status" value="1"/>
</dbReference>
<keyword evidence="9 10" id="KW-0449">Lipoprotein</keyword>
<organism evidence="12 13">
    <name type="scientific">Desulfosporosinus orientis (strain ATCC 19365 / DSM 765 / NCIMB 8382 / VKM B-1628 / Singapore I)</name>
    <name type="common">Desulfotomaculum orientis</name>
    <dbReference type="NCBI Taxonomy" id="768706"/>
    <lineage>
        <taxon>Bacteria</taxon>
        <taxon>Bacillati</taxon>
        <taxon>Bacillota</taxon>
        <taxon>Clostridia</taxon>
        <taxon>Eubacteriales</taxon>
        <taxon>Desulfitobacteriaceae</taxon>
        <taxon>Desulfosporosinus</taxon>
    </lineage>
</organism>
<keyword evidence="6 10" id="KW-0592">Phosphate transport</keyword>
<evidence type="ECO:0000256" key="10">
    <source>
        <dbReference type="RuleBase" id="RU367119"/>
    </source>
</evidence>
<proteinExistence type="inferred from homology"/>
<reference evidence="12 13" key="2">
    <citation type="journal article" date="2012" name="J. Bacteriol.">
        <title>Complete genome sequences of Desulfosporosinus orientis DSM765T, Desulfosporosinus youngiae DSM17734T, Desulfosporosinus meridiei DSM13257T, and Desulfosporosinus acidiphilus DSM22704T.</title>
        <authorList>
            <person name="Pester M."/>
            <person name="Brambilla E."/>
            <person name="Alazard D."/>
            <person name="Rattei T."/>
            <person name="Weinmaier T."/>
            <person name="Han J."/>
            <person name="Lucas S."/>
            <person name="Lapidus A."/>
            <person name="Cheng J.F."/>
            <person name="Goodwin L."/>
            <person name="Pitluck S."/>
            <person name="Peters L."/>
            <person name="Ovchinnikova G."/>
            <person name="Teshima H."/>
            <person name="Detter J.C."/>
            <person name="Han C.S."/>
            <person name="Tapia R."/>
            <person name="Land M.L."/>
            <person name="Hauser L."/>
            <person name="Kyrpides N.C."/>
            <person name="Ivanova N.N."/>
            <person name="Pagani I."/>
            <person name="Huntmann M."/>
            <person name="Wei C.L."/>
            <person name="Davenport K.W."/>
            <person name="Daligault H."/>
            <person name="Chain P.S."/>
            <person name="Chen A."/>
            <person name="Mavromatis K."/>
            <person name="Markowitz V."/>
            <person name="Szeto E."/>
            <person name="Mikhailova N."/>
            <person name="Pati A."/>
            <person name="Wagner M."/>
            <person name="Woyke T."/>
            <person name="Ollivier B."/>
            <person name="Klenk H.P."/>
            <person name="Spring S."/>
            <person name="Loy A."/>
        </authorList>
    </citation>
    <scope>NUCLEOTIDE SEQUENCE [LARGE SCALE GENOMIC DNA]</scope>
    <source>
        <strain evidence="13">ATCC 19365 / DSM 765 / NCIMB 8382 / VKM B-1628</strain>
    </source>
</reference>
<dbReference type="Pfam" id="PF12849">
    <property type="entry name" value="PBP_like_2"/>
    <property type="match status" value="1"/>
</dbReference>
<dbReference type="RefSeq" id="WP_014184552.1">
    <property type="nucleotide sequence ID" value="NC_016584.1"/>
</dbReference>
<dbReference type="OrthoDB" id="9790048at2"/>
<keyword evidence="7 10" id="KW-0732">Signal</keyword>
<evidence type="ECO:0000313" key="13">
    <source>
        <dbReference type="Proteomes" id="UP000006346"/>
    </source>
</evidence>
<evidence type="ECO:0000256" key="9">
    <source>
        <dbReference type="ARBA" id="ARBA00023288"/>
    </source>
</evidence>
<keyword evidence="5 10" id="KW-0813">Transport</keyword>
<keyword evidence="10" id="KW-0472">Membrane</keyword>
<dbReference type="HOGENOM" id="CLU_026228_5_1_9"/>
<keyword evidence="13" id="KW-1185">Reference proteome</keyword>
<evidence type="ECO:0000256" key="5">
    <source>
        <dbReference type="ARBA" id="ARBA00022448"/>
    </source>
</evidence>
<dbReference type="PROSITE" id="PS51257">
    <property type="entry name" value="PROKAR_LIPOPROTEIN"/>
    <property type="match status" value="1"/>
</dbReference>
<dbReference type="InterPro" id="IPR050811">
    <property type="entry name" value="Phosphate_ABC_transporter"/>
</dbReference>
<gene>
    <name evidence="12" type="ordered locus">Desor_2131</name>
</gene>
<dbReference type="PATRIC" id="fig|768706.3.peg.2145"/>
<dbReference type="Proteomes" id="UP000006346">
    <property type="component" value="Chromosome"/>
</dbReference>
<dbReference type="KEGG" id="dor:Desor_2131"/>
<comment type="subcellular location">
    <subcellularLocation>
        <location evidence="2 10">Cell membrane</location>
        <topology evidence="2 10">Lipid-anchor</topology>
    </subcellularLocation>
</comment>
<evidence type="ECO:0000259" key="11">
    <source>
        <dbReference type="Pfam" id="PF12849"/>
    </source>
</evidence>
<dbReference type="GO" id="GO:0042301">
    <property type="term" value="F:phosphate ion binding"/>
    <property type="evidence" value="ECO:0007669"/>
    <property type="project" value="UniProtKB-UniRule"/>
</dbReference>
<feature type="domain" description="PBP" evidence="11">
    <location>
        <begin position="47"/>
        <end position="290"/>
    </location>
</feature>
<dbReference type="GO" id="GO:0005886">
    <property type="term" value="C:plasma membrane"/>
    <property type="evidence" value="ECO:0007669"/>
    <property type="project" value="UniProtKB-SubCell"/>
</dbReference>
<keyword evidence="8 10" id="KW-0564">Palmitate</keyword>
<sequence>MKKNLLPAILLMVSLALSLVGCSNSTGAAKPAEDGKDQFKSEMKFYGSTTLAPVLSQLSTNFNEHYGTWDKVDSQFDKKDIAIYVSGAGSSAGVKSVIDGVSDFGMASRQVSAEEKAKIEGYQEFKLGMDALTISVNPKNNLTKLKDSLTSDEIKKIFSGEFKTWHDVDSSLPAAEIVVVTRDIGGGAHEVFQKAIMGDTQVRADVIQAPSMGALVTKIMENENAIGYASYGMVNQNKGKLTPFKVDGIEPSAENILNGTYKISRPLIVLKKGTMLPQEKAFMDYVVSGEGMDVIEKLGFVPNK</sequence>
<dbReference type="Gene3D" id="3.40.190.10">
    <property type="entry name" value="Periplasmic binding protein-like II"/>
    <property type="match status" value="2"/>
</dbReference>
<protein>
    <recommendedName>
        <fullName evidence="10">Phosphate-binding protein</fullName>
    </recommendedName>
</protein>
<comment type="subunit">
    <text evidence="4 10">The complex is composed of two ATP-binding proteins (PstB), two transmembrane proteins (PstC and PstA) and a solute-binding protein (PstS).</text>
</comment>
<evidence type="ECO:0000256" key="8">
    <source>
        <dbReference type="ARBA" id="ARBA00023139"/>
    </source>
</evidence>
<evidence type="ECO:0000256" key="2">
    <source>
        <dbReference type="ARBA" id="ARBA00004193"/>
    </source>
</evidence>
<dbReference type="SUPFAM" id="SSF53850">
    <property type="entry name" value="Periplasmic binding protein-like II"/>
    <property type="match status" value="1"/>
</dbReference>
<keyword evidence="10" id="KW-1003">Cell membrane</keyword>
<comment type="function">
    <text evidence="10">Involved in the system for phosphate transport across the cytoplasmic membrane.</text>
</comment>
<comment type="function">
    <text evidence="1">Part of the ABC transporter complex PstSACB involved in phosphate import.</text>
</comment>
<dbReference type="eggNOG" id="COG0226">
    <property type="taxonomic scope" value="Bacteria"/>
</dbReference>
<evidence type="ECO:0000256" key="7">
    <source>
        <dbReference type="ARBA" id="ARBA00022729"/>
    </source>
</evidence>
<accession>G7W675</accession>
<dbReference type="CDD" id="cd13653">
    <property type="entry name" value="PBP2_phosphate_like_1"/>
    <property type="match status" value="1"/>
</dbReference>
<reference evidence="13" key="1">
    <citation type="submission" date="2011-11" db="EMBL/GenBank/DDBJ databases">
        <title>Complete sequence of Desulfosporosinus orientis DSM 765.</title>
        <authorList>
            <person name="Lucas S."/>
            <person name="Han J."/>
            <person name="Lapidus A."/>
            <person name="Cheng J.-F."/>
            <person name="Goodwin L."/>
            <person name="Pitluck S."/>
            <person name="Peters L."/>
            <person name="Ovchinnikova G."/>
            <person name="Teshima H."/>
            <person name="Detter J.C."/>
            <person name="Han C."/>
            <person name="Tapia R."/>
            <person name="Land M."/>
            <person name="Hauser L."/>
            <person name="Kyrpides N."/>
            <person name="Ivanova N."/>
            <person name="Pagani I."/>
            <person name="Pester M."/>
            <person name="Spring S."/>
            <person name="Ollivier B."/>
            <person name="Rattei T."/>
            <person name="Klenk H.-P."/>
            <person name="Wagner M."/>
            <person name="Loy A."/>
            <person name="Woyke T."/>
        </authorList>
    </citation>
    <scope>NUCLEOTIDE SEQUENCE [LARGE SCALE GENOMIC DNA]</scope>
    <source>
        <strain evidence="13">ATCC 19365 / DSM 765 / NCIMB 8382 / VKM B-1628</strain>
    </source>
</reference>
<dbReference type="InterPro" id="IPR024370">
    <property type="entry name" value="PBP_domain"/>
</dbReference>
<dbReference type="EMBL" id="CP003108">
    <property type="protein sequence ID" value="AET67737.1"/>
    <property type="molecule type" value="Genomic_DNA"/>
</dbReference>